<name>A0A090S5T1_9VIBR</name>
<sequence length="162" mass="18817">MRQLIAKEITSAFDRKIIRNDRLTHFSISEPPYLSGELRTSLESLSLVSRRCVYFALLMGITIDQASSLTWNEVKQMRESGLMVDQDAALDVLDQLPRHFRSPLVFWEMSSQNQPVSLIGLRAEVETIFCMTYDELMEKFQTMLFVDPSIHADELRQIWRAN</sequence>
<proteinExistence type="predicted"/>
<accession>A0A090S5T1</accession>
<dbReference type="AlphaFoldDB" id="A0A090S5T1"/>
<dbReference type="STRING" id="990268.JCM19235_1366"/>
<dbReference type="EMBL" id="BBMR01000017">
    <property type="protein sequence ID" value="GAL23065.1"/>
    <property type="molecule type" value="Genomic_DNA"/>
</dbReference>
<protein>
    <submittedName>
        <fullName evidence="1">Uncharacterized protein</fullName>
    </submittedName>
</protein>
<reference evidence="1 2" key="1">
    <citation type="submission" date="2014-09" db="EMBL/GenBank/DDBJ databases">
        <title>Vibrio maritimus JCM 19235. (C45) whole genome shotgun sequence.</title>
        <authorList>
            <person name="Sawabe T."/>
            <person name="Meirelles P."/>
            <person name="Nakanishi M."/>
            <person name="Sayaka M."/>
            <person name="Hattori M."/>
            <person name="Ohkuma M."/>
        </authorList>
    </citation>
    <scope>NUCLEOTIDE SEQUENCE [LARGE SCALE GENOMIC DNA]</scope>
    <source>
        <strain evidence="2">JCM19235</strain>
    </source>
</reference>
<keyword evidence="2" id="KW-1185">Reference proteome</keyword>
<gene>
    <name evidence="1" type="ORF">JCM19235_1366</name>
</gene>
<organism evidence="1 2">
    <name type="scientific">Vibrio maritimus</name>
    <dbReference type="NCBI Taxonomy" id="990268"/>
    <lineage>
        <taxon>Bacteria</taxon>
        <taxon>Pseudomonadati</taxon>
        <taxon>Pseudomonadota</taxon>
        <taxon>Gammaproteobacteria</taxon>
        <taxon>Vibrionales</taxon>
        <taxon>Vibrionaceae</taxon>
        <taxon>Vibrio</taxon>
    </lineage>
</organism>
<evidence type="ECO:0000313" key="2">
    <source>
        <dbReference type="Proteomes" id="UP000029228"/>
    </source>
</evidence>
<dbReference type="OrthoDB" id="9884787at2"/>
<evidence type="ECO:0000313" key="1">
    <source>
        <dbReference type="EMBL" id="GAL23065.1"/>
    </source>
</evidence>
<reference evidence="1 2" key="2">
    <citation type="submission" date="2014-09" db="EMBL/GenBank/DDBJ databases">
        <authorList>
            <consortium name="NBRP consortium"/>
            <person name="Sawabe T."/>
            <person name="Meirelles P."/>
            <person name="Nakanishi M."/>
            <person name="Sayaka M."/>
            <person name="Hattori M."/>
            <person name="Ohkuma M."/>
        </authorList>
    </citation>
    <scope>NUCLEOTIDE SEQUENCE [LARGE SCALE GENOMIC DNA]</scope>
    <source>
        <strain evidence="2">JCM19235</strain>
    </source>
</reference>
<comment type="caution">
    <text evidence="1">The sequence shown here is derived from an EMBL/GenBank/DDBJ whole genome shotgun (WGS) entry which is preliminary data.</text>
</comment>
<dbReference type="Proteomes" id="UP000029228">
    <property type="component" value="Unassembled WGS sequence"/>
</dbReference>